<dbReference type="RefSeq" id="WP_330973425.1">
    <property type="nucleotide sequence ID" value="NZ_JAZGLY010000001.1"/>
</dbReference>
<keyword evidence="3" id="KW-1185">Reference proteome</keyword>
<evidence type="ECO:0000313" key="2">
    <source>
        <dbReference type="EMBL" id="MEE6186020.1"/>
    </source>
</evidence>
<evidence type="ECO:0000313" key="3">
    <source>
        <dbReference type="Proteomes" id="UP001357452"/>
    </source>
</evidence>
<accession>A0ABU7RDE2</accession>
<dbReference type="EMBL" id="JAZGLY010000001">
    <property type="protein sequence ID" value="MEE6186020.1"/>
    <property type="molecule type" value="Genomic_DNA"/>
</dbReference>
<comment type="caution">
    <text evidence="2">The sequence shown here is derived from an EMBL/GenBank/DDBJ whole genome shotgun (WGS) entry which is preliminary data.</text>
</comment>
<protein>
    <recommendedName>
        <fullName evidence="4">DUF3244 domain-containing protein</fullName>
    </recommendedName>
</protein>
<evidence type="ECO:0000256" key="1">
    <source>
        <dbReference type="SAM" id="SignalP"/>
    </source>
</evidence>
<name>A0ABU7RDE2_9BACT</name>
<sequence>MKTVFTNTKALILALVTLFAASLAVPAFANNEETVAKAEVSYIGNLNDLPVYRLSLTNPSNEVLFVTVSDNYGNILYNEKLSGTSIVRNYQFDTDIYSEYNFNFTISNVKGKVVGVYNVNKRNKVIDEIAVNKVK</sequence>
<reference evidence="2 3" key="1">
    <citation type="submission" date="2024-01" db="EMBL/GenBank/DDBJ databases">
        <title>Niabella digestum sp. nov., isolated from waste digestion system.</title>
        <authorList>
            <person name="Zhang L."/>
        </authorList>
    </citation>
    <scope>NUCLEOTIDE SEQUENCE [LARGE SCALE GENOMIC DNA]</scope>
    <source>
        <strain evidence="2 3">A18</strain>
    </source>
</reference>
<gene>
    <name evidence="2" type="ORF">V2H41_01915</name>
</gene>
<organism evidence="2 3">
    <name type="scientific">Niabella digestorum</name>
    <dbReference type="NCBI Taxonomy" id="3117701"/>
    <lineage>
        <taxon>Bacteria</taxon>
        <taxon>Pseudomonadati</taxon>
        <taxon>Bacteroidota</taxon>
        <taxon>Chitinophagia</taxon>
        <taxon>Chitinophagales</taxon>
        <taxon>Chitinophagaceae</taxon>
        <taxon>Niabella</taxon>
    </lineage>
</organism>
<proteinExistence type="predicted"/>
<feature type="signal peptide" evidence="1">
    <location>
        <begin position="1"/>
        <end position="29"/>
    </location>
</feature>
<dbReference type="Proteomes" id="UP001357452">
    <property type="component" value="Unassembled WGS sequence"/>
</dbReference>
<feature type="chain" id="PRO_5046316545" description="DUF3244 domain-containing protein" evidence="1">
    <location>
        <begin position="30"/>
        <end position="135"/>
    </location>
</feature>
<evidence type="ECO:0008006" key="4">
    <source>
        <dbReference type="Google" id="ProtNLM"/>
    </source>
</evidence>
<keyword evidence="1" id="KW-0732">Signal</keyword>